<keyword evidence="2" id="KW-0812">Transmembrane</keyword>
<evidence type="ECO:0000256" key="1">
    <source>
        <dbReference type="SAM" id="MobiDB-lite"/>
    </source>
</evidence>
<name>A0ABP0FIA4_CLALP</name>
<dbReference type="EMBL" id="CAWYQH010000046">
    <property type="protein sequence ID" value="CAK8677793.1"/>
    <property type="molecule type" value="Genomic_DNA"/>
</dbReference>
<sequence>MTDSELSLSEEEYKAIALFIIVVLVVLFFIVKSVRMNSNASSSGSKTDQKPTADVITTTQPKESHCLTIPISKDGKGASKDGEQIKNKFATLQMESATHQSDILAEKNKMRHLEVQLETERDLSND</sequence>
<comment type="caution">
    <text evidence="3">The sequence shown here is derived from an EMBL/GenBank/DDBJ whole genome shotgun (WGS) entry which is preliminary data.</text>
</comment>
<evidence type="ECO:0000313" key="3">
    <source>
        <dbReference type="EMBL" id="CAK8677793.1"/>
    </source>
</evidence>
<keyword evidence="4" id="KW-1185">Reference proteome</keyword>
<feature type="compositionally biased region" description="Polar residues" evidence="1">
    <location>
        <begin position="37"/>
        <end position="46"/>
    </location>
</feature>
<accession>A0ABP0FIA4</accession>
<protein>
    <submittedName>
        <fullName evidence="3">Uncharacterized protein</fullName>
    </submittedName>
</protein>
<reference evidence="3 4" key="1">
    <citation type="submission" date="2024-02" db="EMBL/GenBank/DDBJ databases">
        <authorList>
            <person name="Daric V."/>
            <person name="Darras S."/>
        </authorList>
    </citation>
    <scope>NUCLEOTIDE SEQUENCE [LARGE SCALE GENOMIC DNA]</scope>
</reference>
<feature type="region of interest" description="Disordered" evidence="1">
    <location>
        <begin position="37"/>
        <end position="61"/>
    </location>
</feature>
<keyword evidence="2" id="KW-0472">Membrane</keyword>
<feature type="transmembrane region" description="Helical" evidence="2">
    <location>
        <begin position="13"/>
        <end position="31"/>
    </location>
</feature>
<dbReference type="Proteomes" id="UP001642483">
    <property type="component" value="Unassembled WGS sequence"/>
</dbReference>
<proteinExistence type="predicted"/>
<evidence type="ECO:0000313" key="4">
    <source>
        <dbReference type="Proteomes" id="UP001642483"/>
    </source>
</evidence>
<keyword evidence="2" id="KW-1133">Transmembrane helix</keyword>
<organism evidence="3 4">
    <name type="scientific">Clavelina lepadiformis</name>
    <name type="common">Light-bulb sea squirt</name>
    <name type="synonym">Ascidia lepadiformis</name>
    <dbReference type="NCBI Taxonomy" id="159417"/>
    <lineage>
        <taxon>Eukaryota</taxon>
        <taxon>Metazoa</taxon>
        <taxon>Chordata</taxon>
        <taxon>Tunicata</taxon>
        <taxon>Ascidiacea</taxon>
        <taxon>Aplousobranchia</taxon>
        <taxon>Clavelinidae</taxon>
        <taxon>Clavelina</taxon>
    </lineage>
</organism>
<evidence type="ECO:0000256" key="2">
    <source>
        <dbReference type="SAM" id="Phobius"/>
    </source>
</evidence>
<gene>
    <name evidence="3" type="ORF">CVLEPA_LOCUS7788</name>
</gene>